<dbReference type="EMBL" id="KV448122">
    <property type="protein sequence ID" value="OAX44785.1"/>
    <property type="molecule type" value="Genomic_DNA"/>
</dbReference>
<organism evidence="1 2">
    <name type="scientific">Rhizopogon vinicolor AM-OR11-026</name>
    <dbReference type="NCBI Taxonomy" id="1314800"/>
    <lineage>
        <taxon>Eukaryota</taxon>
        <taxon>Fungi</taxon>
        <taxon>Dikarya</taxon>
        <taxon>Basidiomycota</taxon>
        <taxon>Agaricomycotina</taxon>
        <taxon>Agaricomycetes</taxon>
        <taxon>Agaricomycetidae</taxon>
        <taxon>Boletales</taxon>
        <taxon>Suillineae</taxon>
        <taxon>Rhizopogonaceae</taxon>
        <taxon>Rhizopogon</taxon>
    </lineage>
</organism>
<reference evidence="1 2" key="1">
    <citation type="submission" date="2016-06" db="EMBL/GenBank/DDBJ databases">
        <title>Comparative genomics of the ectomycorrhizal sister species Rhizopogon vinicolor and Rhizopogon vesiculosus (Basidiomycota: Boletales) reveals a divergence of the mating type B locus.</title>
        <authorList>
            <consortium name="DOE Joint Genome Institute"/>
            <person name="Mujic A.B."/>
            <person name="Kuo A."/>
            <person name="Tritt A."/>
            <person name="Lipzen A."/>
            <person name="Chen C."/>
            <person name="Johnson J."/>
            <person name="Sharma A."/>
            <person name="Barry K."/>
            <person name="Grigoriev I.V."/>
            <person name="Spatafora J.W."/>
        </authorList>
    </citation>
    <scope>NUCLEOTIDE SEQUENCE [LARGE SCALE GENOMIC DNA]</scope>
    <source>
        <strain evidence="1 2">AM-OR11-026</strain>
    </source>
</reference>
<dbReference type="AlphaFoldDB" id="A0A1B7NIQ0"/>
<dbReference type="InParanoid" id="A0A1B7NIQ0"/>
<dbReference type="Proteomes" id="UP000092154">
    <property type="component" value="Unassembled WGS sequence"/>
</dbReference>
<name>A0A1B7NIQ0_9AGAM</name>
<sequence>MLDIGTDGPHNCPVPFFYPVILLKEGSPCHIWSSSPTTNLSAFIPLVSLCITHPSLAPSTRVFLQRTRSTSPILCLSHSFYIILHFIIFFNFPVDYLVRCGAISCILYPESPSRESFLCDFTLHFTCTLSAHSFLSLLQQSLYHIELCPQLHLPSRRAQGCFH</sequence>
<dbReference type="OrthoDB" id="10457956at2759"/>
<protein>
    <submittedName>
        <fullName evidence="1">Uncharacterized protein</fullName>
    </submittedName>
</protein>
<accession>A0A1B7NIQ0</accession>
<gene>
    <name evidence="1" type="ORF">K503DRAFT_4589</name>
</gene>
<evidence type="ECO:0000313" key="2">
    <source>
        <dbReference type="Proteomes" id="UP000092154"/>
    </source>
</evidence>
<keyword evidence="2" id="KW-1185">Reference proteome</keyword>
<evidence type="ECO:0000313" key="1">
    <source>
        <dbReference type="EMBL" id="OAX44785.1"/>
    </source>
</evidence>
<proteinExistence type="predicted"/>